<keyword evidence="4 7" id="KW-0812">Transmembrane</keyword>
<gene>
    <name evidence="8" type="ORF">SDC9_36925</name>
</gene>
<sequence length="460" mass="49278">MELTTTHYISLILVLLLSFVPGWYVARKVKSADDYNVGGRKSSVVLVAGGIFSTAVGGAATVGTAQMAFNYGLCSWWFTIGIGLSLICMGLFYASPLRESGLTTISEFMVNNFGDKAGPITSITASMGIFFSIVASCLTVFHLSIGLFHFSNLLTAGAILFIVLASVFWGGINSSGMGGLFKAGLLLGTLFIAGIAAYIAIGGMEGLHAQFPPFPWFSFWGRGVENGLYSFFSVLVGILCTQSYIQAVFSAKDNKTAAKGCLLAGLLVIPVGIPAMFIGMFMRVAHPDILPIDALPLYFINYLPPWLGGAALTGIIISSIGSVAGLALGCSTMISNDVFGKIAGIRDSAKLLLINRFAVLTITVLSLTFVMYNLDSYVLTWSYFSMALRASGIFLPLTFAIIFKGKLSHSWGIMAMVAGIFVALTWKIFVPTANYTLFQSLVTNLFFLIPAVFFAKVHKN</sequence>
<feature type="transmembrane region" description="Helical" evidence="7">
    <location>
        <begin position="184"/>
        <end position="207"/>
    </location>
</feature>
<evidence type="ECO:0000256" key="2">
    <source>
        <dbReference type="ARBA" id="ARBA00006434"/>
    </source>
</evidence>
<evidence type="ECO:0000256" key="1">
    <source>
        <dbReference type="ARBA" id="ARBA00004141"/>
    </source>
</evidence>
<feature type="transmembrane region" description="Helical" evidence="7">
    <location>
        <begin position="410"/>
        <end position="429"/>
    </location>
</feature>
<proteinExistence type="inferred from homology"/>
<keyword evidence="5 7" id="KW-1133">Transmembrane helix</keyword>
<feature type="transmembrane region" description="Helical" evidence="7">
    <location>
        <begin position="6"/>
        <end position="25"/>
    </location>
</feature>
<evidence type="ECO:0000256" key="3">
    <source>
        <dbReference type="ARBA" id="ARBA00022448"/>
    </source>
</evidence>
<feature type="transmembrane region" description="Helical" evidence="7">
    <location>
        <begin position="261"/>
        <end position="286"/>
    </location>
</feature>
<evidence type="ECO:0000256" key="6">
    <source>
        <dbReference type="ARBA" id="ARBA00023136"/>
    </source>
</evidence>
<feature type="transmembrane region" description="Helical" evidence="7">
    <location>
        <begin position="153"/>
        <end position="172"/>
    </location>
</feature>
<dbReference type="GO" id="GO:0022857">
    <property type="term" value="F:transmembrane transporter activity"/>
    <property type="evidence" value="ECO:0007669"/>
    <property type="project" value="InterPro"/>
</dbReference>
<evidence type="ECO:0000256" key="4">
    <source>
        <dbReference type="ARBA" id="ARBA00022692"/>
    </source>
</evidence>
<protein>
    <recommendedName>
        <fullName evidence="9">Osmoregulated proline transporter OpuE</fullName>
    </recommendedName>
</protein>
<keyword evidence="6 7" id="KW-0472">Membrane</keyword>
<dbReference type="PANTHER" id="PTHR48086">
    <property type="entry name" value="SODIUM/PROLINE SYMPORTER-RELATED"/>
    <property type="match status" value="1"/>
</dbReference>
<evidence type="ECO:0000256" key="7">
    <source>
        <dbReference type="SAM" id="Phobius"/>
    </source>
</evidence>
<feature type="transmembrane region" description="Helical" evidence="7">
    <location>
        <begin position="75"/>
        <end position="96"/>
    </location>
</feature>
<feature type="transmembrane region" description="Helical" evidence="7">
    <location>
        <begin position="227"/>
        <end position="249"/>
    </location>
</feature>
<dbReference type="InterPro" id="IPR001734">
    <property type="entry name" value="Na/solute_symporter"/>
</dbReference>
<evidence type="ECO:0008006" key="9">
    <source>
        <dbReference type="Google" id="ProtNLM"/>
    </source>
</evidence>
<dbReference type="GO" id="GO:0005886">
    <property type="term" value="C:plasma membrane"/>
    <property type="evidence" value="ECO:0007669"/>
    <property type="project" value="TreeGrafter"/>
</dbReference>
<feature type="transmembrane region" description="Helical" evidence="7">
    <location>
        <begin position="351"/>
        <end position="374"/>
    </location>
</feature>
<reference evidence="8" key="1">
    <citation type="submission" date="2019-08" db="EMBL/GenBank/DDBJ databases">
        <authorList>
            <person name="Kucharzyk K."/>
            <person name="Murdoch R.W."/>
            <person name="Higgins S."/>
            <person name="Loffler F."/>
        </authorList>
    </citation>
    <scope>NUCLEOTIDE SEQUENCE</scope>
</reference>
<evidence type="ECO:0000256" key="5">
    <source>
        <dbReference type="ARBA" id="ARBA00022989"/>
    </source>
</evidence>
<dbReference type="AlphaFoldDB" id="A0A644VHQ9"/>
<feature type="transmembrane region" description="Helical" evidence="7">
    <location>
        <begin position="117"/>
        <end position="141"/>
    </location>
</feature>
<dbReference type="PROSITE" id="PS50283">
    <property type="entry name" value="NA_SOLUT_SYMP_3"/>
    <property type="match status" value="1"/>
</dbReference>
<dbReference type="CDD" id="cd10322">
    <property type="entry name" value="SLC5sbd"/>
    <property type="match status" value="1"/>
</dbReference>
<dbReference type="Gene3D" id="1.20.1730.10">
    <property type="entry name" value="Sodium/glucose cotransporter"/>
    <property type="match status" value="1"/>
</dbReference>
<dbReference type="InterPro" id="IPR050277">
    <property type="entry name" value="Sodium:Solute_Symporter"/>
</dbReference>
<dbReference type="Pfam" id="PF00474">
    <property type="entry name" value="SSF"/>
    <property type="match status" value="1"/>
</dbReference>
<comment type="similarity">
    <text evidence="2">Belongs to the sodium:solute symporter (SSF) (TC 2.A.21) family.</text>
</comment>
<feature type="transmembrane region" description="Helical" evidence="7">
    <location>
        <begin position="435"/>
        <end position="455"/>
    </location>
</feature>
<keyword evidence="3" id="KW-0813">Transport</keyword>
<dbReference type="EMBL" id="VSSQ01000315">
    <property type="protein sequence ID" value="MPL90868.1"/>
    <property type="molecule type" value="Genomic_DNA"/>
</dbReference>
<dbReference type="InterPro" id="IPR038377">
    <property type="entry name" value="Na/Glc_symporter_sf"/>
</dbReference>
<feature type="transmembrane region" description="Helical" evidence="7">
    <location>
        <begin position="380"/>
        <end position="403"/>
    </location>
</feature>
<feature type="transmembrane region" description="Helical" evidence="7">
    <location>
        <begin position="45"/>
        <end position="69"/>
    </location>
</feature>
<name>A0A644VHQ9_9ZZZZ</name>
<comment type="subcellular location">
    <subcellularLocation>
        <location evidence="1">Membrane</location>
        <topology evidence="1">Multi-pass membrane protein</topology>
    </subcellularLocation>
</comment>
<accession>A0A644VHQ9</accession>
<organism evidence="8">
    <name type="scientific">bioreactor metagenome</name>
    <dbReference type="NCBI Taxonomy" id="1076179"/>
    <lineage>
        <taxon>unclassified sequences</taxon>
        <taxon>metagenomes</taxon>
        <taxon>ecological metagenomes</taxon>
    </lineage>
</organism>
<comment type="caution">
    <text evidence="8">The sequence shown here is derived from an EMBL/GenBank/DDBJ whole genome shotgun (WGS) entry which is preliminary data.</text>
</comment>
<dbReference type="PANTHER" id="PTHR48086:SF7">
    <property type="entry name" value="SODIUM-SOLUTE SYMPORTER-RELATED"/>
    <property type="match status" value="1"/>
</dbReference>
<evidence type="ECO:0000313" key="8">
    <source>
        <dbReference type="EMBL" id="MPL90868.1"/>
    </source>
</evidence>
<feature type="transmembrane region" description="Helical" evidence="7">
    <location>
        <begin position="306"/>
        <end position="330"/>
    </location>
</feature>